<gene>
    <name evidence="1" type="ORF">EB796_015193</name>
</gene>
<evidence type="ECO:0000313" key="1">
    <source>
        <dbReference type="EMBL" id="KAF6026500.1"/>
    </source>
</evidence>
<comment type="caution">
    <text evidence="1">The sequence shown here is derived from an EMBL/GenBank/DDBJ whole genome shotgun (WGS) entry which is preliminary data.</text>
</comment>
<keyword evidence="2" id="KW-1185">Reference proteome</keyword>
<dbReference type="EMBL" id="VXIV02002266">
    <property type="protein sequence ID" value="KAF6026500.1"/>
    <property type="molecule type" value="Genomic_DNA"/>
</dbReference>
<name>A0A7J7JJM9_BUGNE</name>
<organism evidence="1 2">
    <name type="scientific">Bugula neritina</name>
    <name type="common">Brown bryozoan</name>
    <name type="synonym">Sertularia neritina</name>
    <dbReference type="NCBI Taxonomy" id="10212"/>
    <lineage>
        <taxon>Eukaryota</taxon>
        <taxon>Metazoa</taxon>
        <taxon>Spiralia</taxon>
        <taxon>Lophotrochozoa</taxon>
        <taxon>Bryozoa</taxon>
        <taxon>Gymnolaemata</taxon>
        <taxon>Cheilostomatida</taxon>
        <taxon>Flustrina</taxon>
        <taxon>Buguloidea</taxon>
        <taxon>Bugulidae</taxon>
        <taxon>Bugula</taxon>
    </lineage>
</organism>
<protein>
    <submittedName>
        <fullName evidence="1">Uncharacterized protein</fullName>
    </submittedName>
</protein>
<reference evidence="1" key="1">
    <citation type="submission" date="2020-06" db="EMBL/GenBank/DDBJ databases">
        <title>Draft genome of Bugula neritina, a colonial animal packing powerful symbionts and potential medicines.</title>
        <authorList>
            <person name="Rayko M."/>
        </authorList>
    </citation>
    <scope>NUCLEOTIDE SEQUENCE [LARGE SCALE GENOMIC DNA]</scope>
    <source>
        <strain evidence="1">Kwan_BN1</strain>
    </source>
</reference>
<accession>A0A7J7JJM9</accession>
<proteinExistence type="predicted"/>
<evidence type="ECO:0000313" key="2">
    <source>
        <dbReference type="Proteomes" id="UP000593567"/>
    </source>
</evidence>
<sequence length="69" mass="7722">MPLDPLLRDSISPSRHLTTRLGQRFQVLISFSGAEKPEKKMRHSCPSPIPSSSSIICDLEQHIHKLEGS</sequence>
<dbReference type="AlphaFoldDB" id="A0A7J7JJM9"/>
<dbReference type="Proteomes" id="UP000593567">
    <property type="component" value="Unassembled WGS sequence"/>
</dbReference>